<dbReference type="RefSeq" id="WP_184126836.1">
    <property type="nucleotide sequence ID" value="NZ_JACHFL010000001.1"/>
</dbReference>
<keyword evidence="3" id="KW-1185">Reference proteome</keyword>
<gene>
    <name evidence="2" type="ORF">HNQ08_000009</name>
</gene>
<dbReference type="PANTHER" id="PTHR21310:SF15">
    <property type="entry name" value="AMINOGLYCOSIDE PHOSPHOTRANSFERASE DOMAIN-CONTAINING PROTEIN"/>
    <property type="match status" value="1"/>
</dbReference>
<evidence type="ECO:0000313" key="3">
    <source>
        <dbReference type="Proteomes" id="UP000552709"/>
    </source>
</evidence>
<dbReference type="EMBL" id="JACHFL010000001">
    <property type="protein sequence ID" value="MBB5360938.1"/>
    <property type="molecule type" value="Genomic_DNA"/>
</dbReference>
<name>A0A7W8JQG4_9DEIO</name>
<dbReference type="InterPro" id="IPR002575">
    <property type="entry name" value="Aminoglycoside_PTrfase"/>
</dbReference>
<dbReference type="Pfam" id="PF01636">
    <property type="entry name" value="APH"/>
    <property type="match status" value="1"/>
</dbReference>
<dbReference type="InterPro" id="IPR051678">
    <property type="entry name" value="AGP_Transferase"/>
</dbReference>
<dbReference type="Gene3D" id="3.90.1200.10">
    <property type="match status" value="1"/>
</dbReference>
<sequence>MAGHALSLTLNAAQAAAIIRRQFPLLAARSVQGLGEGSDHWAFEVDGQWVFRFPKHAGGGETLLSEARLLRWLAAHLPLPVSAPPFIGQPSPPFSEAFTGAAKLEGTAGLHCPTPDLAGVGRSLGRFLRILHAQDTAEAHRLGLGLDFDPTFADWQEDALADAAAIADAGHLPNAEEWRGVLGRPPAAPPQRFVVLHADLAAEHVLLGERGEITGILDWADAALGDPARDLAGLIGWGGRTMLDAALSEYGTADAGCIRRAVWYAACRAVADIAFGIERDRPAYVRAGQRALTLLQTEFAVELAVGR</sequence>
<dbReference type="InterPro" id="IPR011009">
    <property type="entry name" value="Kinase-like_dom_sf"/>
</dbReference>
<proteinExistence type="predicted"/>
<evidence type="ECO:0000259" key="1">
    <source>
        <dbReference type="Pfam" id="PF01636"/>
    </source>
</evidence>
<evidence type="ECO:0000313" key="2">
    <source>
        <dbReference type="EMBL" id="MBB5360938.1"/>
    </source>
</evidence>
<protein>
    <submittedName>
        <fullName evidence="2">Aminoglycoside phosphotransferase (APT) family kinase protein</fullName>
    </submittedName>
</protein>
<dbReference type="SUPFAM" id="SSF56112">
    <property type="entry name" value="Protein kinase-like (PK-like)"/>
    <property type="match status" value="1"/>
</dbReference>
<dbReference type="Gene3D" id="3.30.200.20">
    <property type="entry name" value="Phosphorylase Kinase, domain 1"/>
    <property type="match status" value="1"/>
</dbReference>
<reference evidence="2 3" key="1">
    <citation type="submission" date="2020-08" db="EMBL/GenBank/DDBJ databases">
        <title>Genomic Encyclopedia of Type Strains, Phase IV (KMG-IV): sequencing the most valuable type-strain genomes for metagenomic binning, comparative biology and taxonomic classification.</title>
        <authorList>
            <person name="Goeker M."/>
        </authorList>
    </citation>
    <scope>NUCLEOTIDE SEQUENCE [LARGE SCALE GENOMIC DNA]</scope>
    <source>
        <strain evidence="2 3">DSM 27939</strain>
    </source>
</reference>
<accession>A0A7W8JQG4</accession>
<organism evidence="2 3">
    <name type="scientific">Deinococcus humi</name>
    <dbReference type="NCBI Taxonomy" id="662880"/>
    <lineage>
        <taxon>Bacteria</taxon>
        <taxon>Thermotogati</taxon>
        <taxon>Deinococcota</taxon>
        <taxon>Deinococci</taxon>
        <taxon>Deinococcales</taxon>
        <taxon>Deinococcaceae</taxon>
        <taxon>Deinococcus</taxon>
    </lineage>
</organism>
<keyword evidence="2" id="KW-0418">Kinase</keyword>
<dbReference type="PANTHER" id="PTHR21310">
    <property type="entry name" value="AMINOGLYCOSIDE PHOSPHOTRANSFERASE-RELATED-RELATED"/>
    <property type="match status" value="1"/>
</dbReference>
<feature type="domain" description="Aminoglycoside phosphotransferase" evidence="1">
    <location>
        <begin position="32"/>
        <end position="251"/>
    </location>
</feature>
<dbReference type="AlphaFoldDB" id="A0A7W8JQG4"/>
<comment type="caution">
    <text evidence="2">The sequence shown here is derived from an EMBL/GenBank/DDBJ whole genome shotgun (WGS) entry which is preliminary data.</text>
</comment>
<dbReference type="GO" id="GO:0016301">
    <property type="term" value="F:kinase activity"/>
    <property type="evidence" value="ECO:0007669"/>
    <property type="project" value="UniProtKB-KW"/>
</dbReference>
<dbReference type="Proteomes" id="UP000552709">
    <property type="component" value="Unassembled WGS sequence"/>
</dbReference>
<keyword evidence="2" id="KW-0808">Transferase</keyword>